<evidence type="ECO:0000259" key="2">
    <source>
        <dbReference type="Pfam" id="PF13577"/>
    </source>
</evidence>
<evidence type="ECO:0000313" key="3">
    <source>
        <dbReference type="EMBL" id="MFC3690276.1"/>
    </source>
</evidence>
<dbReference type="SUPFAM" id="SSF54427">
    <property type="entry name" value="NTF2-like"/>
    <property type="match status" value="1"/>
</dbReference>
<evidence type="ECO:0000313" key="4">
    <source>
        <dbReference type="Proteomes" id="UP001595685"/>
    </source>
</evidence>
<evidence type="ECO:0000256" key="1">
    <source>
        <dbReference type="SAM" id="MobiDB-lite"/>
    </source>
</evidence>
<name>A0ABV7WMP5_9MICO</name>
<dbReference type="InterPro" id="IPR037401">
    <property type="entry name" value="SnoaL-like"/>
</dbReference>
<sequence>MVTIEDLAARLEQVETQLALHRLAADYCIGADQEDLERFAGVWTDGALWDAAGDDLEDDEEHRFHGLEAILAAVRGQWATFSRMQHATTNHVVDRDTDDLDQAVGRCDVVVTVQLPDGRWVVGGGVYEDHYQRRDGVWRIASRTVRRPFDLAPLDGHGGARVPAPDLDTPRVSD</sequence>
<feature type="region of interest" description="Disordered" evidence="1">
    <location>
        <begin position="152"/>
        <end position="174"/>
    </location>
</feature>
<protein>
    <submittedName>
        <fullName evidence="3">Nuclear transport factor 2 family protein</fullName>
    </submittedName>
</protein>
<dbReference type="Pfam" id="PF13577">
    <property type="entry name" value="SnoaL_4"/>
    <property type="match status" value="1"/>
</dbReference>
<dbReference type="Gene3D" id="3.10.450.50">
    <property type="match status" value="1"/>
</dbReference>
<proteinExistence type="predicted"/>
<accession>A0ABV7WMP5</accession>
<dbReference type="Proteomes" id="UP001595685">
    <property type="component" value="Unassembled WGS sequence"/>
</dbReference>
<dbReference type="RefSeq" id="WP_340289316.1">
    <property type="nucleotide sequence ID" value="NZ_JBBEOI010000006.1"/>
</dbReference>
<feature type="domain" description="SnoaL-like" evidence="2">
    <location>
        <begin position="13"/>
        <end position="144"/>
    </location>
</feature>
<comment type="caution">
    <text evidence="3">The sequence shown here is derived from an EMBL/GenBank/DDBJ whole genome shotgun (WGS) entry which is preliminary data.</text>
</comment>
<keyword evidence="4" id="KW-1185">Reference proteome</keyword>
<dbReference type="InterPro" id="IPR032710">
    <property type="entry name" value="NTF2-like_dom_sf"/>
</dbReference>
<organism evidence="3 4">
    <name type="scientific">Aquipuribacter hungaricus</name>
    <dbReference type="NCBI Taxonomy" id="545624"/>
    <lineage>
        <taxon>Bacteria</taxon>
        <taxon>Bacillati</taxon>
        <taxon>Actinomycetota</taxon>
        <taxon>Actinomycetes</taxon>
        <taxon>Micrococcales</taxon>
        <taxon>Intrasporangiaceae</taxon>
        <taxon>Aquipuribacter</taxon>
    </lineage>
</organism>
<reference evidence="4" key="1">
    <citation type="journal article" date="2019" name="Int. J. Syst. Evol. Microbiol.">
        <title>The Global Catalogue of Microorganisms (GCM) 10K type strain sequencing project: providing services to taxonomists for standard genome sequencing and annotation.</title>
        <authorList>
            <consortium name="The Broad Institute Genomics Platform"/>
            <consortium name="The Broad Institute Genome Sequencing Center for Infectious Disease"/>
            <person name="Wu L."/>
            <person name="Ma J."/>
        </authorList>
    </citation>
    <scope>NUCLEOTIDE SEQUENCE [LARGE SCALE GENOMIC DNA]</scope>
    <source>
        <strain evidence="4">NCAIM B.02333</strain>
    </source>
</reference>
<gene>
    <name evidence="3" type="ORF">ACFOLH_18165</name>
</gene>
<dbReference type="CDD" id="cd00531">
    <property type="entry name" value="NTF2_like"/>
    <property type="match status" value="1"/>
</dbReference>
<dbReference type="EMBL" id="JBHRWW010000019">
    <property type="protein sequence ID" value="MFC3690276.1"/>
    <property type="molecule type" value="Genomic_DNA"/>
</dbReference>